<evidence type="ECO:0000313" key="2">
    <source>
        <dbReference type="Proteomes" id="UP001153076"/>
    </source>
</evidence>
<sequence length="239" mass="26210">MKLVDGRWVIGRNHQQLGERHIWFSKGQFLPESQGCDPQMAGISITEGQTVRLLRPSPEKGQMSRSCLDTPQFVATCGPGKLMTGFFPRVTGGTAFPLLAGAQHRLSLVLEWHPSSRRPSTLPSFALHETKGKSVNIKVISIGMTNTLGKILKDQKAGCGEKEIVANSKAPYHQTCSSSSRGPSQTNCLSYKLGDGSRPVVLTYVKLEVMGHLSLLSHGLPKWVPHRFTLIPVRNVFPT</sequence>
<name>A0A9Q1Q7I1_9CARY</name>
<dbReference type="EMBL" id="JAKOGI010000693">
    <property type="protein sequence ID" value="KAJ8431369.1"/>
    <property type="molecule type" value="Genomic_DNA"/>
</dbReference>
<keyword evidence="2" id="KW-1185">Reference proteome</keyword>
<dbReference type="Proteomes" id="UP001153076">
    <property type="component" value="Unassembled WGS sequence"/>
</dbReference>
<protein>
    <submittedName>
        <fullName evidence="1">Uncharacterized protein</fullName>
    </submittedName>
</protein>
<dbReference type="AlphaFoldDB" id="A0A9Q1Q7I1"/>
<accession>A0A9Q1Q7I1</accession>
<reference evidence="1" key="1">
    <citation type="submission" date="2022-04" db="EMBL/GenBank/DDBJ databases">
        <title>Carnegiea gigantea Genome sequencing and assembly v2.</title>
        <authorList>
            <person name="Copetti D."/>
            <person name="Sanderson M.J."/>
            <person name="Burquez A."/>
            <person name="Wojciechowski M.F."/>
        </authorList>
    </citation>
    <scope>NUCLEOTIDE SEQUENCE</scope>
    <source>
        <strain evidence="1">SGP5-SGP5p</strain>
        <tissue evidence="1">Aerial part</tissue>
    </source>
</reference>
<organism evidence="1 2">
    <name type="scientific">Carnegiea gigantea</name>
    <dbReference type="NCBI Taxonomy" id="171969"/>
    <lineage>
        <taxon>Eukaryota</taxon>
        <taxon>Viridiplantae</taxon>
        <taxon>Streptophyta</taxon>
        <taxon>Embryophyta</taxon>
        <taxon>Tracheophyta</taxon>
        <taxon>Spermatophyta</taxon>
        <taxon>Magnoliopsida</taxon>
        <taxon>eudicotyledons</taxon>
        <taxon>Gunneridae</taxon>
        <taxon>Pentapetalae</taxon>
        <taxon>Caryophyllales</taxon>
        <taxon>Cactineae</taxon>
        <taxon>Cactaceae</taxon>
        <taxon>Cactoideae</taxon>
        <taxon>Echinocereeae</taxon>
        <taxon>Carnegiea</taxon>
    </lineage>
</organism>
<comment type="caution">
    <text evidence="1">The sequence shown here is derived from an EMBL/GenBank/DDBJ whole genome shotgun (WGS) entry which is preliminary data.</text>
</comment>
<proteinExistence type="predicted"/>
<evidence type="ECO:0000313" key="1">
    <source>
        <dbReference type="EMBL" id="KAJ8431369.1"/>
    </source>
</evidence>
<gene>
    <name evidence="1" type="ORF">Cgig2_002950</name>
</gene>